<accession>Q9VNN9</accession>
<dbReference type="InterPro" id="IPR012464">
    <property type="entry name" value="DUF1676"/>
</dbReference>
<reference evidence="3" key="12">
    <citation type="journal article" date="2015" name="G3 (Bethesda)">
        <title>Gene Model Annotations for Drosophila melanogaster: The Rule-Benders.</title>
        <authorList>
            <consortium name="FlyBase Consortium"/>
            <person name="Crosby M.A."/>
            <person name="Gramates L.S."/>
            <person name="Dos Santos G."/>
            <person name="Matthews B.B."/>
            <person name="St Pierre S.E."/>
            <person name="Zhou P."/>
            <person name="Schroeder A.J."/>
            <person name="Falls K."/>
            <person name="Emmert D.B."/>
            <person name="Russo S.M."/>
            <person name="Gelbart W.M."/>
            <person name="null"/>
        </authorList>
    </citation>
    <scope>NUCLEOTIDE SEQUENCE</scope>
</reference>
<dbReference type="BioGRID-ORCS" id="40774">
    <property type="hits" value="0 hits in 1 CRISPR screen"/>
</dbReference>
<dbReference type="VEuPathDB" id="VectorBase:FBgn0037427"/>
<feature type="compositionally biased region" description="Polar residues" evidence="1">
    <location>
        <begin position="1"/>
        <end position="27"/>
    </location>
</feature>
<dbReference type="SMR" id="Q9VNN9"/>
<feature type="region of interest" description="Disordered" evidence="1">
    <location>
        <begin position="66"/>
        <end position="113"/>
    </location>
</feature>
<dbReference type="CTD" id="40774"/>
<reference evidence="3 7" key="5">
    <citation type="journal article" date="2002" name="Genome Biol.">
        <title>Heterochromatic sequences in a Drosophila whole-genome shotgun assembly.</title>
        <authorList>
            <person name="Hoskins R.A."/>
            <person name="Smith C.D."/>
            <person name="Carlson J.W."/>
            <person name="Carvalho A.B."/>
            <person name="Halpern A."/>
            <person name="Kaminker J.S."/>
            <person name="Kennedy C."/>
            <person name="Mungall C.J."/>
            <person name="Sullivan B.A."/>
            <person name="Sutton G.G."/>
            <person name="Yasuhara J.C."/>
            <person name="Wakimoto B.T."/>
            <person name="Myers E.W."/>
            <person name="Celniker S.E."/>
            <person name="Rubin G.M."/>
            <person name="Karpen G.H."/>
        </authorList>
    </citation>
    <scope>NUCLEOTIDE SEQUENCE [LARGE SCALE GENOMIC DNA]</scope>
    <source>
        <strain evidence="7">Berkeley</strain>
    </source>
</reference>
<reference evidence="3" key="14">
    <citation type="submission" date="2023-12" db="EMBL/GenBank/DDBJ databases">
        <authorList>
            <consortium name="FlyBase"/>
        </authorList>
    </citation>
    <scope>NUCLEOTIDE SEQUENCE</scope>
</reference>
<reference evidence="3 7" key="7">
    <citation type="journal article" date="2005" name="PLoS Comput. Biol.">
        <title>Combined evidence annotation of transposable elements in genome sequences.</title>
        <authorList>
            <person name="Quesneville H."/>
            <person name="Bergman C.M."/>
            <person name="Andrieu O."/>
            <person name="Autard D."/>
            <person name="Nouaud D."/>
            <person name="Ashburner M."/>
            <person name="Anxolabehere D."/>
        </authorList>
    </citation>
    <scope>NUCLEOTIDE SEQUENCE [LARGE SCALE GENOMIC DNA]</scope>
    <source>
        <strain evidence="7">Berkeley</strain>
    </source>
</reference>
<feature type="region of interest" description="Disordered" evidence="1">
    <location>
        <begin position="481"/>
        <end position="501"/>
    </location>
</feature>
<reference evidence="3" key="13">
    <citation type="journal article" date="2015" name="Genome Res.">
        <title>The Release 6 reference sequence of the Drosophila melanogaster genome.</title>
        <authorList>
            <person name="Hoskins R.A."/>
            <person name="Carlson J.W."/>
            <person name="Wan K.H."/>
            <person name="Park S."/>
            <person name="Mendez I."/>
            <person name="Galle S.E."/>
            <person name="Booth B.W."/>
            <person name="Pfeiffer B.D."/>
            <person name="George R.A."/>
            <person name="Svirskas R."/>
            <person name="Krzywinski M."/>
            <person name="Schein J."/>
            <person name="Accardo M.C."/>
            <person name="Damia E."/>
            <person name="Messina G."/>
            <person name="Mendez-Lago M."/>
            <person name="de Pablos B."/>
            <person name="Demakova O.V."/>
            <person name="Andreyeva E.N."/>
            <person name="Boldyreva L.V."/>
            <person name="Marra M."/>
            <person name="Carvalho A.B."/>
            <person name="Dimitri P."/>
            <person name="Villasante A."/>
            <person name="Zhimulev I.F."/>
            <person name="Rubin G.M."/>
            <person name="Karpen G.H."/>
            <person name="Celniker S.E."/>
        </authorList>
    </citation>
    <scope>NUCLEOTIDE SEQUENCE</scope>
</reference>
<dbReference type="UCSC" id="CG15598-RA">
    <property type="organism name" value="d. melanogaster"/>
</dbReference>
<reference evidence="3 7" key="10">
    <citation type="journal article" date="2007" name="Science">
        <title>Sequence finishing and mapping of Drosophila melanogaster heterochromatin.</title>
        <authorList>
            <person name="Hoskins R.A."/>
            <person name="Carlson J.W."/>
            <person name="Kennedy C."/>
            <person name="Acevedo D."/>
            <person name="Evans-Holm M."/>
            <person name="Frise E."/>
            <person name="Wan K.H."/>
            <person name="Park S."/>
            <person name="Mendez-Lago M."/>
            <person name="Rossi F."/>
            <person name="Villasante A."/>
            <person name="Dimitri P."/>
            <person name="Karpen G.H."/>
            <person name="Celniker S.E."/>
        </authorList>
    </citation>
    <scope>NUCLEOTIDE SEQUENCE [LARGE SCALE GENOMIC DNA]</scope>
    <source>
        <strain evidence="7">Berkeley</strain>
    </source>
</reference>
<reference evidence="3 7" key="9">
    <citation type="journal article" date="2007" name="Science">
        <title>The Release 5.1 annotation of Drosophila melanogaster heterochromatin.</title>
        <authorList>
            <person name="Smith C.D."/>
            <person name="Shu S."/>
            <person name="Mungall C.J."/>
            <person name="Karpen G.H."/>
        </authorList>
    </citation>
    <scope>NUCLEOTIDE SEQUENCE [LARGE SCALE GENOMIC DNA]</scope>
    <source>
        <strain evidence="7">Berkeley</strain>
    </source>
</reference>
<evidence type="ECO:0000256" key="2">
    <source>
        <dbReference type="SAM" id="Phobius"/>
    </source>
</evidence>
<dbReference type="OrthoDB" id="6334967at2759"/>
<dbReference type="eggNOG" id="ENOG502QXT9">
    <property type="taxonomic scope" value="Eukaryota"/>
</dbReference>
<gene>
    <name evidence="3 6" type="primary">Osi17</name>
    <name evidence="3" type="synonym">Dmel\CG15598</name>
    <name evidence="3" type="synonym">mdcds_43703</name>
    <name evidence="3 6" type="ORF">CG15598</name>
    <name evidence="3" type="ORF">Dmel_CG15598</name>
</gene>
<reference evidence="3" key="15">
    <citation type="submission" date="2024-06" db="EMBL/GenBank/DDBJ databases">
        <title>Drosophila melanogaster release 4 sequence.</title>
        <authorList>
            <consortium name="Berkeley Drosophila Genome Project"/>
            <person name="Celniker S."/>
            <person name="Carlson J."/>
            <person name="Wan K."/>
            <person name="Pfeiffer B."/>
            <person name="Frise E."/>
            <person name="George R."/>
            <person name="Hoskins R."/>
            <person name="Stapleton M."/>
            <person name="Pacleb J."/>
            <person name="Park S."/>
            <person name="Svirskas R."/>
            <person name="Smith E."/>
            <person name="Yu C."/>
            <person name="Rubin G."/>
        </authorList>
    </citation>
    <scope>NUCLEOTIDE SEQUENCE</scope>
</reference>
<keyword evidence="7" id="KW-1185">Reference proteome</keyword>
<dbReference type="RefSeq" id="NP_649638.2">
    <property type="nucleotide sequence ID" value="NM_141381.3"/>
</dbReference>
<feature type="transmembrane region" description="Helical" evidence="2">
    <location>
        <begin position="304"/>
        <end position="326"/>
    </location>
</feature>
<evidence type="ECO:0000313" key="6">
    <source>
        <dbReference type="FlyBase" id="FBgn0037427"/>
    </source>
</evidence>
<keyword evidence="2" id="KW-1133">Transmembrane helix</keyword>
<dbReference type="EMBL" id="AE014297">
    <property type="protein sequence ID" value="AGB95689.1"/>
    <property type="molecule type" value="Genomic_DNA"/>
</dbReference>
<dbReference type="RefSeq" id="NP_001262306.1">
    <property type="nucleotide sequence ID" value="NM_001275377.1"/>
</dbReference>
<evidence type="ECO:0000313" key="5">
    <source>
        <dbReference type="EMBL" id="AGB95689.1"/>
    </source>
</evidence>
<reference evidence="3 7" key="1">
    <citation type="journal article" date="2000" name="Science">
        <title>The genome sequence of Drosophila melanogaster.</title>
        <authorList>
            <person name="Adams M.D."/>
            <person name="Celniker S.E."/>
            <person name="Holt R.A."/>
            <person name="Evans C.A."/>
            <person name="Gocayne J.D."/>
            <person name="Amanatides P.G."/>
            <person name="Scherer S.E."/>
            <person name="Li P.W."/>
            <person name="Hoskins R.A."/>
            <person name="Galle R.F."/>
            <person name="George R.A."/>
            <person name="Lewis S.E."/>
            <person name="Richards S."/>
            <person name="Ashburner M."/>
            <person name="Henderson S.N."/>
            <person name="Sutton G.G."/>
            <person name="Wortman J.R."/>
            <person name="Yandell M.D."/>
            <person name="Zhang Q."/>
            <person name="Chen L.X."/>
            <person name="Brandon R.C."/>
            <person name="Rogers Y.H."/>
            <person name="Blazej R.G."/>
            <person name="Champe M."/>
            <person name="Pfeiffer B.D."/>
            <person name="Wan K.H."/>
            <person name="Doyle C."/>
            <person name="Baxter E.G."/>
            <person name="Helt G."/>
            <person name="Nelson C.R."/>
            <person name="Gabor G.L."/>
            <person name="Abril J.F."/>
            <person name="Agbayani A."/>
            <person name="An H.J."/>
            <person name="Andrews-Pfannkoch C."/>
            <person name="Baldwin D."/>
            <person name="Ballew R.M."/>
            <person name="Basu A."/>
            <person name="Baxendale J."/>
            <person name="Bayraktaroglu L."/>
            <person name="Beasley E.M."/>
            <person name="Beeson K.Y."/>
            <person name="Benos P.V."/>
            <person name="Berman B.P."/>
            <person name="Bhandari D."/>
            <person name="Bolshakov S."/>
            <person name="Borkova D."/>
            <person name="Botchan M.R."/>
            <person name="Bouck J."/>
            <person name="Brokstein P."/>
            <person name="Brottier P."/>
            <person name="Burtis K.C."/>
            <person name="Busam D.A."/>
            <person name="Butler H."/>
            <person name="Cadieu E."/>
            <person name="Center A."/>
            <person name="Chandra I."/>
            <person name="Cherry J.M."/>
            <person name="Cawley S."/>
            <person name="Dahlke C."/>
            <person name="Davenport L.B."/>
            <person name="Davies P."/>
            <person name="de Pablos B."/>
            <person name="Delcher A."/>
            <person name="Deng Z."/>
            <person name="Mays A.D."/>
            <person name="Dew I."/>
            <person name="Dietz S.M."/>
            <person name="Dodson K."/>
            <person name="Doup L.E."/>
            <person name="Downes M."/>
            <person name="Dugan-Rocha S."/>
            <person name="Dunkov B.C."/>
            <person name="Dunn P."/>
            <person name="Durbin K.J."/>
            <person name="Evangelista C.C."/>
            <person name="Ferraz C."/>
            <person name="Ferriera S."/>
            <person name="Fleischmann W."/>
            <person name="Fosler C."/>
            <person name="Gabrielian A.E."/>
            <person name="Garg N.S."/>
            <person name="Gelbart W.M."/>
            <person name="Glasser K."/>
            <person name="Glodek A."/>
            <person name="Gong F."/>
            <person name="Gorrell J.H."/>
            <person name="Gu Z."/>
            <person name="Guan P."/>
            <person name="Harris M."/>
            <person name="Harris N.L."/>
            <person name="Harvey D."/>
            <person name="Heiman T.J."/>
            <person name="Hernandez J.R."/>
            <person name="Houck J."/>
            <person name="Hostin D."/>
            <person name="Houston K.A."/>
            <person name="Howland T.J."/>
            <person name="Wei M.H."/>
            <person name="Ibegwam C."/>
            <person name="Jalali M."/>
            <person name="Kalush F."/>
            <person name="Karpen G.H."/>
            <person name="Ke Z."/>
            <person name="Kennison J.A."/>
            <person name="Ketchum K.A."/>
            <person name="Kimmel B.E."/>
            <person name="Kodira C.D."/>
            <person name="Kraft C."/>
            <person name="Kravitz S."/>
            <person name="Kulp D."/>
            <person name="Lai Z."/>
            <person name="Lasko P."/>
            <person name="Lei Y."/>
            <person name="Levitsky A.A."/>
            <person name="Li J."/>
            <person name="Li Z."/>
            <person name="Liang Y."/>
            <person name="Lin X."/>
            <person name="Liu X."/>
            <person name="Mattei B."/>
            <person name="McIntosh T.C."/>
            <person name="McLeod M.P."/>
            <person name="McPherson D."/>
            <person name="Merkulov G."/>
            <person name="Milshina N.V."/>
            <person name="Mobarry C."/>
            <person name="Morris J."/>
            <person name="Moshrefi A."/>
            <person name="Mount S.M."/>
            <person name="Moy M."/>
            <person name="Murphy B."/>
            <person name="Murphy L."/>
            <person name="Muzny D.M."/>
            <person name="Nelson D.L."/>
            <person name="Nelson D.R."/>
            <person name="Nelson K.A."/>
            <person name="Nixon K."/>
            <person name="Nusskern D.R."/>
            <person name="Pacleb J.M."/>
            <person name="Palazzolo M."/>
            <person name="Pittman G.S."/>
            <person name="Pan S."/>
            <person name="Pollard J."/>
            <person name="Puri V."/>
            <person name="Reese M.G."/>
            <person name="Reinert K."/>
            <person name="Remington K."/>
            <person name="Saunders R.D."/>
            <person name="Scheeler F."/>
            <person name="Shen H."/>
            <person name="Shue B.C."/>
            <person name="Siden-Kiamos I."/>
            <person name="Simpson M."/>
            <person name="Skupski M.P."/>
            <person name="Smith T."/>
            <person name="Spier E."/>
            <person name="Spradling A.C."/>
            <person name="Stapleton M."/>
            <person name="Strong R."/>
            <person name="Sun E."/>
            <person name="Svirskas R."/>
            <person name="Tector C."/>
            <person name="Turner R."/>
            <person name="Venter E."/>
            <person name="Wang A.H."/>
            <person name="Wang X."/>
            <person name="Wang Z.Y."/>
            <person name="Wassarman D.A."/>
            <person name="Weinstock G.M."/>
            <person name="Weissenbach J."/>
            <person name="Williams S.M."/>
            <person name="WoodageT"/>
            <person name="Worley K.C."/>
            <person name="Wu D."/>
            <person name="Yang S."/>
            <person name="Yao Q.A."/>
            <person name="Ye J."/>
            <person name="Yeh R.F."/>
            <person name="Zaveri J.S."/>
            <person name="Zhan M."/>
            <person name="Zhang G."/>
            <person name="Zhao Q."/>
            <person name="Zheng L."/>
            <person name="Zheng X.H."/>
            <person name="Zhong F.N."/>
            <person name="Zhong W."/>
            <person name="Zhou X."/>
            <person name="Zhu S."/>
            <person name="Zhu X."/>
            <person name="Smith H.O."/>
            <person name="Gibbs R.A."/>
            <person name="Myers E.W."/>
            <person name="Rubin G.M."/>
            <person name="Venter J.C."/>
        </authorList>
    </citation>
    <scope>NUCLEOTIDE SEQUENCE [LARGE SCALE GENOMIC DNA]</scope>
    <source>
        <strain evidence="7">Berkeley</strain>
    </source>
</reference>
<dbReference type="FlyBase" id="FBgn0037427">
    <property type="gene designation" value="Osi17"/>
</dbReference>
<dbReference type="PANTHER" id="PTHR21879">
    <property type="entry name" value="FI03362P-RELATED-RELATED"/>
    <property type="match status" value="1"/>
</dbReference>
<keyword evidence="2" id="KW-0812">Transmembrane</keyword>
<reference evidence="3" key="11">
    <citation type="journal article" date="2015" name="G3 (Bethesda)">
        <title>Gene Model Annotations for Drosophila melanogaster: Impact of High-Throughput Data.</title>
        <authorList>
            <consortium name="FlyBase Consortium"/>
            <person name="Matthews B.B."/>
            <person name="Dos Santos G."/>
            <person name="Crosby M.A."/>
            <person name="Emmert D.B."/>
            <person name="St Pierre S.E."/>
            <person name="Gramates L.S."/>
            <person name="Zhou P."/>
            <person name="Schroeder A.J."/>
            <person name="Falls K."/>
            <person name="Strelets V."/>
            <person name="Russo S.M."/>
            <person name="Gelbart W.M."/>
            <person name="null"/>
        </authorList>
    </citation>
    <scope>NUCLEOTIDE SEQUENCE</scope>
</reference>
<feature type="compositionally biased region" description="Polar residues" evidence="1">
    <location>
        <begin position="71"/>
        <end position="84"/>
    </location>
</feature>
<feature type="transmembrane region" description="Helical" evidence="2">
    <location>
        <begin position="39"/>
        <end position="56"/>
    </location>
</feature>
<reference evidence="3" key="8">
    <citation type="submission" date="2006-08" db="EMBL/GenBank/DDBJ databases">
        <authorList>
            <person name="Celniker S."/>
            <person name="Carlson J."/>
            <person name="Wan K."/>
            <person name="Frise E."/>
            <person name="Hoskins R."/>
            <person name="Park S."/>
            <person name="Svirskas R."/>
            <person name="Rubin G."/>
        </authorList>
    </citation>
    <scope>NUCLEOTIDE SEQUENCE</scope>
</reference>
<dbReference type="GO" id="GO:0005886">
    <property type="term" value="C:plasma membrane"/>
    <property type="evidence" value="ECO:0000255"/>
    <property type="project" value="FlyBase"/>
</dbReference>
<dbReference type="DNASU" id="40774"/>
<evidence type="ECO:0000313" key="7">
    <source>
        <dbReference type="Proteomes" id="UP000000803"/>
    </source>
</evidence>
<dbReference type="Proteomes" id="UP000000803">
    <property type="component" value="Chromosome 3R"/>
</dbReference>
<accession>Q8MST0</accession>
<dbReference type="AGR" id="FB:FBgn0037427"/>
<organism evidence="3 7">
    <name type="scientific">Drosophila melanogaster</name>
    <name type="common">Fruit fly</name>
    <dbReference type="NCBI Taxonomy" id="7227"/>
    <lineage>
        <taxon>Eukaryota</taxon>
        <taxon>Metazoa</taxon>
        <taxon>Ecdysozoa</taxon>
        <taxon>Arthropoda</taxon>
        <taxon>Hexapoda</taxon>
        <taxon>Insecta</taxon>
        <taxon>Pterygota</taxon>
        <taxon>Neoptera</taxon>
        <taxon>Endopterygota</taxon>
        <taxon>Diptera</taxon>
        <taxon>Brachycera</taxon>
        <taxon>Muscomorpha</taxon>
        <taxon>Ephydroidea</taxon>
        <taxon>Drosophilidae</taxon>
        <taxon>Drosophila</taxon>
        <taxon>Sophophora</taxon>
    </lineage>
</organism>
<dbReference type="PaxDb" id="7227-FBpp0078259"/>
<dbReference type="EMBL" id="AE014297">
    <property type="protein sequence ID" value="AAF51890.3"/>
    <property type="molecule type" value="Genomic_DNA"/>
</dbReference>
<dbReference type="IntAct" id="Q9VNN9">
    <property type="interactions" value="2"/>
</dbReference>
<proteinExistence type="evidence at transcript level"/>
<keyword evidence="2" id="KW-0472">Membrane</keyword>
<sequence length="648" mass="73063">MPNTYSALPHNRSSGESQQQWTSSSRNRTCHPVSMARSTSGHLIFLLLICLINSAAKADGTARNGRLGRHLSTTPLSHPTVESQPTEEQEMFTESPTESPEDVELATTTELPPEEDWQPLINATKFPTRKPMDKMAPSDSLLLRLARRFASGNELWDGLVRDCYLKPDVSCFQKNVFSYLDNVLDVQDVNVTQRLKFFKNQVDYQVDKEKEEHSEARAASAETPIEEVTSALYGKSIKFAMTHDLEVDLPEVMFNGATFRISPRAIEGNGIIAKLELIPKQVVKARLAGAIIQKKIQKFLRSKLVLSFLALLLIIKIIKIKLFWLLPIVIGVGAAKKLLLKFLLFLFPALSHLFKLCSHYQQSYHAPAKYHHHHHLIDHHHTVVPPWHSGEHHSVPEIIYTHPPKGHPSAYLHGAPVHESYGPGFEHFEGAWENSGPGLGSDSRPAHTQHHPVYVPGQGHHPPQNVPGLTAAAQIAAQYDPSRNNQHPQQPPQQPNHAVQEPQLSPEIAAQLKEAIRIQTEQRLIQQQQKILEHQPFVQDGQPLYPLNYDPFYSPILLKIDKIIEQLGVKNDLCKERIVCSMYKDPATYSPHSNFISAELSRDTSELEPVTHANEAVRRFYRLIQAARDGQDQKDCQSLYPQCNMPAK</sequence>
<dbReference type="KEGG" id="dme:Dmel_CG15598"/>
<dbReference type="Pfam" id="PF07898">
    <property type="entry name" value="DUF1676"/>
    <property type="match status" value="1"/>
</dbReference>
<feature type="region of interest" description="Disordered" evidence="1">
    <location>
        <begin position="1"/>
        <end position="33"/>
    </location>
</feature>
<reference evidence="7" key="4">
    <citation type="journal article" date="2002" name="Genome Biol.">
        <title>The transposable elements of the Drosophila melanogaster euchromatin: a genomics perspective.</title>
        <authorList>
            <person name="Kaminker J.S."/>
            <person name="Bergman C.M."/>
            <person name="Kronmiller B."/>
            <person name="Carlson J."/>
            <person name="Svirskas R."/>
            <person name="Patel S."/>
            <person name="Frise E."/>
            <person name="Wheeler D.A."/>
            <person name="Lewis S.E."/>
            <person name="Rubin G.M."/>
            <person name="Ashburner M."/>
            <person name="Celniker S.E."/>
        </authorList>
    </citation>
    <scope>NUCLEOTIDE SEQUENCE [LARGE SCALE GENOMIC DNA]</scope>
    <source>
        <strain evidence="7">Berkeley</strain>
    </source>
</reference>
<dbReference type="EMBL" id="AY118624">
    <property type="protein sequence ID" value="AAM49993.1"/>
    <property type="molecule type" value="mRNA"/>
</dbReference>
<name>Q9VNN9_DROME</name>
<dbReference type="HOGENOM" id="CLU_013610_0_0_1"/>
<evidence type="ECO:0000313" key="4">
    <source>
        <dbReference type="EMBL" id="AAM49993.1"/>
    </source>
</evidence>
<dbReference type="PANTHER" id="PTHR21879:SF4">
    <property type="entry name" value="OSIRIS 17, ISOFORM C"/>
    <property type="match status" value="1"/>
</dbReference>
<evidence type="ECO:0000313" key="3">
    <source>
        <dbReference type="EMBL" id="AAF51890.3"/>
    </source>
</evidence>
<dbReference type="GeneID" id="40774"/>
<protein>
    <submittedName>
        <fullName evidence="3">Osiris 17, isoform A</fullName>
    </submittedName>
    <submittedName>
        <fullName evidence="5">Osiris 17, isoform B</fullName>
    </submittedName>
    <submittedName>
        <fullName evidence="4">RE22492p</fullName>
    </submittedName>
</protein>
<reference evidence="4" key="6">
    <citation type="submission" date="2002-06" db="EMBL/GenBank/DDBJ databases">
        <authorList>
            <person name="Stapleton M."/>
            <person name="Brokstein P."/>
            <person name="Hong L."/>
            <person name="Agbayani A."/>
            <person name="Carlson J."/>
            <person name="Champe M."/>
            <person name="Chavez C."/>
            <person name="Dorsett V."/>
            <person name="Dresnek D."/>
            <person name="Farfan D."/>
            <person name="Frise E."/>
            <person name="George R."/>
            <person name="Gonzalez M."/>
            <person name="Guarin H."/>
            <person name="Kronmiller B."/>
            <person name="Li P."/>
            <person name="Liao G."/>
            <person name="Miranda A."/>
            <person name="Mungall C.J."/>
            <person name="Nunoo J."/>
            <person name="Pacleb J."/>
            <person name="Paragas V."/>
            <person name="Park S."/>
            <person name="Patel S."/>
            <person name="Phouanenavong S."/>
            <person name="Wan K."/>
            <person name="Yu C."/>
            <person name="Lewis S.E."/>
            <person name="Rubin G.M."/>
            <person name="Celniker S."/>
        </authorList>
    </citation>
    <scope>NUCLEOTIDE SEQUENCE</scope>
    <source>
        <strain evidence="4">Berkeley</strain>
    </source>
</reference>
<dbReference type="ExpressionAtlas" id="Q9VNN9">
    <property type="expression patterns" value="baseline and differential"/>
</dbReference>
<reference evidence="7" key="2">
    <citation type="journal article" date="2002" name="Genome Biol.">
        <title>Finishing a whole-genome shotgun: release 3 of the Drosophila melanogaster euchromatic genome sequence.</title>
        <authorList>
            <person name="Celniker S.E."/>
            <person name="Wheeler D.A."/>
            <person name="Kronmiller B."/>
            <person name="Carlson J.W."/>
            <person name="Halpern A."/>
            <person name="Patel S."/>
            <person name="Adams M."/>
            <person name="Champe M."/>
            <person name="Dugan S.P."/>
            <person name="Frise E."/>
            <person name="Hodgson A."/>
            <person name="George R.A."/>
            <person name="Hoskins R.A."/>
            <person name="Laverty T."/>
            <person name="Muzny D.M."/>
            <person name="Nelson C.R."/>
            <person name="Pacleb J.M."/>
            <person name="Park S."/>
            <person name="Pfeiffer B.D."/>
            <person name="Richards S."/>
            <person name="Sodergren E.J."/>
            <person name="Svirskas R."/>
            <person name="Tabor P.E."/>
            <person name="Wan K."/>
            <person name="Stapleton M."/>
            <person name="Sutton G.G."/>
            <person name="Venter C."/>
            <person name="Weinstock G."/>
            <person name="Scherer S.E."/>
            <person name="Myers E.W."/>
            <person name="Gibbs R.A."/>
            <person name="Rubin G.M."/>
        </authorList>
    </citation>
    <scope>NUCLEOTIDE SEQUENCE [LARGE SCALE GENOMIC DNA]</scope>
    <source>
        <strain evidence="7">Berkeley</strain>
    </source>
</reference>
<dbReference type="AlphaFoldDB" id="Q9VNN9"/>
<dbReference type="Bgee" id="FBgn0037427">
    <property type="expression patterns" value="Expressed in dorsal appendage forming follicle cell in ovary and 13 other cell types or tissues"/>
</dbReference>
<reference evidence="7" key="3">
    <citation type="journal article" date="2002" name="Genome Biol.">
        <title>Annotation of the Drosophila melanogaster euchromatic genome: a systematic review.</title>
        <authorList>
            <person name="Misra S."/>
            <person name="Crosby M.A."/>
            <person name="Mungall C.J."/>
            <person name="Matthews B.B."/>
            <person name="Campbell K.S."/>
            <person name="Hradecky P."/>
            <person name="Huang Y."/>
            <person name="Kaminker J.S."/>
            <person name="Millburn G.H."/>
            <person name="Prochnik S.E."/>
            <person name="Smith C.D."/>
            <person name="Tupy J.L."/>
            <person name="Whitfied E.J."/>
            <person name="Bayraktaroglu L."/>
            <person name="Berman B.P."/>
            <person name="Bettencourt B.R."/>
            <person name="Celniker S.E."/>
            <person name="de Grey A.D."/>
            <person name="Drysdale R.A."/>
            <person name="Harris N.L."/>
            <person name="Richter J."/>
            <person name="Russo S."/>
            <person name="Schroeder A.J."/>
            <person name="Shu S.Q."/>
            <person name="Stapleton M."/>
            <person name="Yamada C."/>
            <person name="Ashburner M."/>
            <person name="Gelbart W.M."/>
            <person name="Rubin G.M."/>
            <person name="Lewis S.E."/>
        </authorList>
    </citation>
    <scope>GENOME REANNOTATION</scope>
    <source>
        <strain evidence="7">Berkeley</strain>
    </source>
</reference>
<feature type="region of interest" description="Disordered" evidence="1">
    <location>
        <begin position="428"/>
        <end position="467"/>
    </location>
</feature>
<evidence type="ECO:0000256" key="1">
    <source>
        <dbReference type="SAM" id="MobiDB-lite"/>
    </source>
</evidence>